<dbReference type="CDD" id="cd11318">
    <property type="entry name" value="AmyAc_bac_fung_AmyA"/>
    <property type="match status" value="1"/>
</dbReference>
<comment type="cofactor">
    <cofactor evidence="1">
        <name>Ca(2+)</name>
        <dbReference type="ChEBI" id="CHEBI:29108"/>
    </cofactor>
</comment>
<dbReference type="PIRSF" id="PIRSF001021">
    <property type="entry name" value="Alph-amls_thrmst"/>
    <property type="match status" value="1"/>
</dbReference>
<evidence type="ECO:0000256" key="3">
    <source>
        <dbReference type="ARBA" id="ARBA00022723"/>
    </source>
</evidence>
<keyword evidence="6" id="KW-0326">Glycosidase</keyword>
<keyword evidence="5" id="KW-0119">Carbohydrate metabolism</keyword>
<evidence type="ECO:0000256" key="5">
    <source>
        <dbReference type="ARBA" id="ARBA00023277"/>
    </source>
</evidence>
<dbReference type="SUPFAM" id="SSF51011">
    <property type="entry name" value="Glycosyl hydrolase domain"/>
    <property type="match status" value="1"/>
</dbReference>
<organism evidence="8 9">
    <name type="scientific">Laccaria amethystina LaAM-08-1</name>
    <dbReference type="NCBI Taxonomy" id="1095629"/>
    <lineage>
        <taxon>Eukaryota</taxon>
        <taxon>Fungi</taxon>
        <taxon>Dikarya</taxon>
        <taxon>Basidiomycota</taxon>
        <taxon>Agaricomycotina</taxon>
        <taxon>Agaricomycetes</taxon>
        <taxon>Agaricomycetidae</taxon>
        <taxon>Agaricales</taxon>
        <taxon>Agaricineae</taxon>
        <taxon>Hydnangiaceae</taxon>
        <taxon>Laccaria</taxon>
    </lineage>
</organism>
<dbReference type="SMART" id="SM00642">
    <property type="entry name" value="Aamy"/>
    <property type="match status" value="1"/>
</dbReference>
<dbReference type="Gene3D" id="2.60.40.1180">
    <property type="entry name" value="Golgi alpha-mannosidase II"/>
    <property type="match status" value="1"/>
</dbReference>
<comment type="similarity">
    <text evidence="2">Belongs to the glycosyl hydrolase 13 family.</text>
</comment>
<dbReference type="PANTHER" id="PTHR43447">
    <property type="entry name" value="ALPHA-AMYLASE"/>
    <property type="match status" value="1"/>
</dbReference>
<dbReference type="OrthoDB" id="550577at2759"/>
<evidence type="ECO:0000256" key="1">
    <source>
        <dbReference type="ARBA" id="ARBA00001913"/>
    </source>
</evidence>
<dbReference type="GO" id="GO:0005975">
    <property type="term" value="P:carbohydrate metabolic process"/>
    <property type="evidence" value="ECO:0007669"/>
    <property type="project" value="InterPro"/>
</dbReference>
<feature type="domain" description="Glycosyl hydrolase family 13 catalytic" evidence="7">
    <location>
        <begin position="35"/>
        <end position="424"/>
    </location>
</feature>
<dbReference type="GO" id="GO:0005509">
    <property type="term" value="F:calcium ion binding"/>
    <property type="evidence" value="ECO:0007669"/>
    <property type="project" value="InterPro"/>
</dbReference>
<reference evidence="9" key="2">
    <citation type="submission" date="2015-01" db="EMBL/GenBank/DDBJ databases">
        <title>Evolutionary Origins and Diversification of the Mycorrhizal Mutualists.</title>
        <authorList>
            <consortium name="DOE Joint Genome Institute"/>
            <consortium name="Mycorrhizal Genomics Consortium"/>
            <person name="Kohler A."/>
            <person name="Kuo A."/>
            <person name="Nagy L.G."/>
            <person name="Floudas D."/>
            <person name="Copeland A."/>
            <person name="Barry K.W."/>
            <person name="Cichocki N."/>
            <person name="Veneault-Fourrey C."/>
            <person name="LaButti K."/>
            <person name="Lindquist E.A."/>
            <person name="Lipzen A."/>
            <person name="Lundell T."/>
            <person name="Morin E."/>
            <person name="Murat C."/>
            <person name="Riley R."/>
            <person name="Ohm R."/>
            <person name="Sun H."/>
            <person name="Tunlid A."/>
            <person name="Henrissat B."/>
            <person name="Grigoriev I.V."/>
            <person name="Hibbett D.S."/>
            <person name="Martin F."/>
        </authorList>
    </citation>
    <scope>NUCLEOTIDE SEQUENCE [LARGE SCALE GENOMIC DNA]</scope>
    <source>
        <strain evidence="9">LaAM-08-1</strain>
    </source>
</reference>
<dbReference type="EMBL" id="KN838536">
    <property type="protein sequence ID" value="KIK10059.1"/>
    <property type="molecule type" value="Genomic_DNA"/>
</dbReference>
<evidence type="ECO:0000259" key="7">
    <source>
        <dbReference type="SMART" id="SM00642"/>
    </source>
</evidence>
<dbReference type="GO" id="GO:0004553">
    <property type="term" value="F:hydrolase activity, hydrolyzing O-glycosyl compounds"/>
    <property type="evidence" value="ECO:0007669"/>
    <property type="project" value="InterPro"/>
</dbReference>
<dbReference type="Proteomes" id="UP000054477">
    <property type="component" value="Unassembled WGS sequence"/>
</dbReference>
<proteinExistence type="inferred from homology"/>
<reference evidence="8 9" key="1">
    <citation type="submission" date="2014-04" db="EMBL/GenBank/DDBJ databases">
        <authorList>
            <consortium name="DOE Joint Genome Institute"/>
            <person name="Kuo A."/>
            <person name="Kohler A."/>
            <person name="Nagy L.G."/>
            <person name="Floudas D."/>
            <person name="Copeland A."/>
            <person name="Barry K.W."/>
            <person name="Cichocki N."/>
            <person name="Veneault-Fourrey C."/>
            <person name="LaButti K."/>
            <person name="Lindquist E.A."/>
            <person name="Lipzen A."/>
            <person name="Lundell T."/>
            <person name="Morin E."/>
            <person name="Murat C."/>
            <person name="Sun H."/>
            <person name="Tunlid A."/>
            <person name="Henrissat B."/>
            <person name="Grigoriev I.V."/>
            <person name="Hibbett D.S."/>
            <person name="Martin F."/>
            <person name="Nordberg H.P."/>
            <person name="Cantor M.N."/>
            <person name="Hua S.X."/>
        </authorList>
    </citation>
    <scope>NUCLEOTIDE SEQUENCE [LARGE SCALE GENOMIC DNA]</scope>
    <source>
        <strain evidence="8 9">LaAM-08-1</strain>
    </source>
</reference>
<evidence type="ECO:0000256" key="2">
    <source>
        <dbReference type="ARBA" id="ARBA00008061"/>
    </source>
</evidence>
<dbReference type="Gene3D" id="2.40.30.140">
    <property type="match status" value="1"/>
</dbReference>
<name>A0A0C9Y7S2_9AGAR</name>
<sequence length="522" mass="59406">MFSMLKAWFSNVFGEPPVPALNKMRLGPEGATQNPLMIQFFTWDALHDNLSWWKHVEAEIPRLSELGVTQIWLPPPNKAAEPHGRGYDAYDLWDLGEFNQRGAVKTRWGTREDLLSACKTAREHGIDILIDAVLNHKLGADAVETFSAIPVQSENRLKDAGPAREIQGWTDFHFPGRAEKYSAFRWTQAHFTGVDWDDRGKANGIFRLVGPGHKGWSRHVDSELGNYDFLLGIDIDHRHPAVREDLLSWGKWILETTGASGFRLDAIKHIDKKFLLHWIQSTRASCGNPRMFAVSEYWSGNLKLILPYIKAFKGETAFFDVPLHMNFNQASRQRARYDLRNLLRGTIVQVKPGDAVTFVDNHDTVEGKSLESWVESHFKVQAYSIILLRGSGYPCVFYGDLYPNKECYNEEVARNVKLLMDARKMFAYGDTEDYSSDRNCIGFVRRGTATHPGCAVILSNKQEGSRSYVHELRMNVGKENGGSTYRSFMTQHGRVEIDAEGWGTFSCFANHVQVWVKLEREA</sequence>
<evidence type="ECO:0000313" key="8">
    <source>
        <dbReference type="EMBL" id="KIK10059.1"/>
    </source>
</evidence>
<dbReference type="Gene3D" id="3.20.20.80">
    <property type="entry name" value="Glycosidases"/>
    <property type="match status" value="1"/>
</dbReference>
<evidence type="ECO:0000313" key="9">
    <source>
        <dbReference type="Proteomes" id="UP000054477"/>
    </source>
</evidence>
<keyword evidence="3" id="KW-0479">Metal-binding</keyword>
<evidence type="ECO:0000256" key="4">
    <source>
        <dbReference type="ARBA" id="ARBA00022801"/>
    </source>
</evidence>
<gene>
    <name evidence="8" type="ORF">K443DRAFT_126855</name>
</gene>
<protein>
    <submittedName>
        <fullName evidence="8">Glycoside hydrolase family 13 protein</fullName>
    </submittedName>
</protein>
<dbReference type="HOGENOM" id="CLU_024572_2_0_1"/>
<dbReference type="InterPro" id="IPR017853">
    <property type="entry name" value="GH"/>
</dbReference>
<evidence type="ECO:0000256" key="6">
    <source>
        <dbReference type="ARBA" id="ARBA00023295"/>
    </source>
</evidence>
<dbReference type="NCBIfam" id="NF006969">
    <property type="entry name" value="PRK09441.1-2"/>
    <property type="match status" value="1"/>
</dbReference>
<accession>A0A0C9Y7S2</accession>
<dbReference type="NCBIfam" id="NF006968">
    <property type="entry name" value="PRK09441.1-1"/>
    <property type="match status" value="1"/>
</dbReference>
<dbReference type="InterPro" id="IPR006047">
    <property type="entry name" value="GH13_cat_dom"/>
</dbReference>
<dbReference type="STRING" id="1095629.A0A0C9Y7S2"/>
<dbReference type="InterPro" id="IPR013780">
    <property type="entry name" value="Glyco_hydro_b"/>
</dbReference>
<dbReference type="Pfam" id="PF00128">
    <property type="entry name" value="Alpha-amylase"/>
    <property type="match status" value="1"/>
</dbReference>
<keyword evidence="4 8" id="KW-0378">Hydrolase</keyword>
<dbReference type="SUPFAM" id="SSF51445">
    <property type="entry name" value="(Trans)glycosidases"/>
    <property type="match status" value="1"/>
</dbReference>
<dbReference type="InterPro" id="IPR013776">
    <property type="entry name" value="A-amylase_thermo"/>
</dbReference>
<dbReference type="AlphaFoldDB" id="A0A0C9Y7S2"/>
<keyword evidence="9" id="KW-1185">Reference proteome</keyword>